<dbReference type="InterPro" id="IPR039246">
    <property type="entry name" value="Flagellar_FlgA"/>
</dbReference>
<evidence type="ECO:0000256" key="2">
    <source>
        <dbReference type="ARBA" id="ARBA00010474"/>
    </source>
</evidence>
<feature type="domain" description="SAF" evidence="7">
    <location>
        <begin position="130"/>
        <end position="192"/>
    </location>
</feature>
<dbReference type="InterPro" id="IPR017585">
    <property type="entry name" value="SAF_FlgA"/>
</dbReference>
<name>D2UAG2_XANAP</name>
<organism evidence="8 9">
    <name type="scientific">Xanthomonas albilineans (strain GPE PC73 / CFBP 7063)</name>
    <dbReference type="NCBI Taxonomy" id="380358"/>
    <lineage>
        <taxon>Bacteria</taxon>
        <taxon>Pseudomonadati</taxon>
        <taxon>Pseudomonadota</taxon>
        <taxon>Gammaproteobacteria</taxon>
        <taxon>Lysobacterales</taxon>
        <taxon>Lysobacteraceae</taxon>
        <taxon>Xanthomonas</taxon>
    </lineage>
</organism>
<dbReference type="GO" id="GO:0044780">
    <property type="term" value="P:bacterial-type flagellum assembly"/>
    <property type="evidence" value="ECO:0007669"/>
    <property type="project" value="InterPro"/>
</dbReference>
<dbReference type="AlphaFoldDB" id="D2UAG2"/>
<keyword evidence="5" id="KW-0574">Periplasm</keyword>
<gene>
    <name evidence="8" type="primary">flgA</name>
    <name evidence="8" type="ordered locus">XALc_1430</name>
</gene>
<dbReference type="Gene3D" id="2.30.30.760">
    <property type="match status" value="1"/>
</dbReference>
<dbReference type="InterPro" id="IPR013974">
    <property type="entry name" value="SAF"/>
</dbReference>
<proteinExistence type="inferred from homology"/>
<dbReference type="eggNOG" id="COG1261">
    <property type="taxonomic scope" value="Bacteria"/>
</dbReference>
<dbReference type="STRING" id="380358.XALC_1430"/>
<dbReference type="CDD" id="cd11614">
    <property type="entry name" value="SAF_CpaB_FlgA_like"/>
    <property type="match status" value="1"/>
</dbReference>
<evidence type="ECO:0000256" key="1">
    <source>
        <dbReference type="ARBA" id="ARBA00004418"/>
    </source>
</evidence>
<accession>D2UAG2</accession>
<keyword evidence="8" id="KW-0969">Cilium</keyword>
<evidence type="ECO:0000256" key="5">
    <source>
        <dbReference type="ARBA" id="ARBA00022764"/>
    </source>
</evidence>
<keyword evidence="9" id="KW-1185">Reference proteome</keyword>
<keyword evidence="8" id="KW-0966">Cell projection</keyword>
<dbReference type="Pfam" id="PF13144">
    <property type="entry name" value="ChapFlgA"/>
    <property type="match status" value="1"/>
</dbReference>
<protein>
    <recommendedName>
        <fullName evidence="3">Flagella basal body P-ring formation protein FlgA</fullName>
    </recommendedName>
</protein>
<sequence length="255" mass="27314">MAFISAPAQWNLRLCLVLIASNRGTLFALRRRHLITRRDTAMRPILLLMLLAATPAWADEFQPVETIRAAALSTLGPGAEAEATLDPAVRVPLCPVPLQALPTGTTTVEVSCPRDAGWRLFVPVKVRRMQQVLVLARGLTAGETIGAADIVPEKRDAARIVGAVMTDPAVAVGKLVRRTLPAGTLLSLGDLVSPRLVRRGDNVALVARKGGLEVRMAGRAMSDAGENERVTVENLSSRRIVQGTVSQNGDVLVTR</sequence>
<reference evidence="8 9" key="1">
    <citation type="journal article" date="2009" name="BMC Genomics">
        <title>The complete genome sequence of Xanthomonas albilineans provides new insights into the reductive genome evolution of the xylem-limited Xanthomonadaceae.</title>
        <authorList>
            <person name="Pieretti I."/>
            <person name="Royer M."/>
            <person name="Barbe V."/>
            <person name="Carrere S."/>
            <person name="Koebnik R."/>
            <person name="Cociancich S."/>
            <person name="Couloux A."/>
            <person name="Darrasse A."/>
            <person name="Gouzy J."/>
            <person name="Jacques M.A."/>
            <person name="Lauber E."/>
            <person name="Manceau C."/>
            <person name="Mangenot S."/>
            <person name="Poussier S."/>
            <person name="Segurens B."/>
            <person name="Szurek B."/>
            <person name="Verdier V."/>
            <person name="Arlat M."/>
            <person name="Rott P."/>
        </authorList>
    </citation>
    <scope>NUCLEOTIDE SEQUENCE [LARGE SCALE GENOMIC DNA]</scope>
    <source>
        <strain evidence="9">GPE PC73 / CFBP 7063</strain>
    </source>
</reference>
<dbReference type="NCBIfam" id="TIGR03170">
    <property type="entry name" value="flgA_cterm"/>
    <property type="match status" value="1"/>
</dbReference>
<dbReference type="Proteomes" id="UP000001890">
    <property type="component" value="Chromosome"/>
</dbReference>
<evidence type="ECO:0000256" key="4">
    <source>
        <dbReference type="ARBA" id="ARBA00022729"/>
    </source>
</evidence>
<evidence type="ECO:0000256" key="3">
    <source>
        <dbReference type="ARBA" id="ARBA00014754"/>
    </source>
</evidence>
<dbReference type="SMART" id="SM00858">
    <property type="entry name" value="SAF"/>
    <property type="match status" value="1"/>
</dbReference>
<dbReference type="EMBL" id="FP565176">
    <property type="protein sequence ID" value="CBA15937.1"/>
    <property type="molecule type" value="Genomic_DNA"/>
</dbReference>
<evidence type="ECO:0000259" key="7">
    <source>
        <dbReference type="SMART" id="SM00858"/>
    </source>
</evidence>
<evidence type="ECO:0000256" key="6">
    <source>
        <dbReference type="ARBA" id="ARBA00025643"/>
    </source>
</evidence>
<dbReference type="PANTHER" id="PTHR36307">
    <property type="entry name" value="FLAGELLA BASAL BODY P-RING FORMATION PROTEIN FLGA"/>
    <property type="match status" value="1"/>
</dbReference>
<dbReference type="KEGG" id="xal:XALC_1430"/>
<evidence type="ECO:0000313" key="8">
    <source>
        <dbReference type="EMBL" id="CBA15937.1"/>
    </source>
</evidence>
<dbReference type="GO" id="GO:0042597">
    <property type="term" value="C:periplasmic space"/>
    <property type="evidence" value="ECO:0007669"/>
    <property type="project" value="UniProtKB-SubCell"/>
</dbReference>
<comment type="similarity">
    <text evidence="2">Belongs to the FlgA family.</text>
</comment>
<comment type="function">
    <text evidence="6">Involved in the assembly process of the P-ring formation. It may associate with FlgF on the rod constituting a structure essential for the P-ring assembly or may act as a modulator protein for the P-ring assembly.</text>
</comment>
<evidence type="ECO:0000313" key="9">
    <source>
        <dbReference type="Proteomes" id="UP000001890"/>
    </source>
</evidence>
<comment type="subcellular location">
    <subcellularLocation>
        <location evidence="1">Periplasm</location>
    </subcellularLocation>
</comment>
<dbReference type="Gene3D" id="3.90.1210.10">
    <property type="entry name" value="Antifreeze-like/N-acetylneuraminic acid synthase C-terminal domain"/>
    <property type="match status" value="1"/>
</dbReference>
<keyword evidence="8" id="KW-0282">Flagellum</keyword>
<dbReference type="PANTHER" id="PTHR36307:SF1">
    <property type="entry name" value="FLAGELLA BASAL BODY P-RING FORMATION PROTEIN FLGA"/>
    <property type="match status" value="1"/>
</dbReference>
<keyword evidence="4" id="KW-0732">Signal</keyword>